<proteinExistence type="predicted"/>
<dbReference type="SUPFAM" id="SSF53335">
    <property type="entry name" value="S-adenosyl-L-methionine-dependent methyltransferases"/>
    <property type="match status" value="1"/>
</dbReference>
<dbReference type="GO" id="GO:0032259">
    <property type="term" value="P:methylation"/>
    <property type="evidence" value="ECO:0007669"/>
    <property type="project" value="UniProtKB-KW"/>
</dbReference>
<evidence type="ECO:0000259" key="1">
    <source>
        <dbReference type="Pfam" id="PF05050"/>
    </source>
</evidence>
<dbReference type="GO" id="GO:0008168">
    <property type="term" value="F:methyltransferase activity"/>
    <property type="evidence" value="ECO:0007669"/>
    <property type="project" value="UniProtKB-KW"/>
</dbReference>
<keyword evidence="3" id="KW-1185">Reference proteome</keyword>
<evidence type="ECO:0000313" key="2">
    <source>
        <dbReference type="EMBL" id="WMW80545.1"/>
    </source>
</evidence>
<keyword evidence="2" id="KW-0489">Methyltransferase</keyword>
<dbReference type="RefSeq" id="WP_309482037.1">
    <property type="nucleotide sequence ID" value="NZ_CP133720.1"/>
</dbReference>
<dbReference type="Proteomes" id="UP001181355">
    <property type="component" value="Chromosome"/>
</dbReference>
<organism evidence="2 3">
    <name type="scientific">Undibacterium cyanobacteriorum</name>
    <dbReference type="NCBI Taxonomy" id="3073561"/>
    <lineage>
        <taxon>Bacteria</taxon>
        <taxon>Pseudomonadati</taxon>
        <taxon>Pseudomonadota</taxon>
        <taxon>Betaproteobacteria</taxon>
        <taxon>Burkholderiales</taxon>
        <taxon>Oxalobacteraceae</taxon>
        <taxon>Undibacterium</taxon>
    </lineage>
</organism>
<gene>
    <name evidence="2" type="ORF">RF679_18180</name>
</gene>
<sequence>MSVANSAARIINSLLRPFDIKISRLSASINHIPTQIDSTAVVERAITAAPNQIEIREVEIPFSPDTWVMIETKYDANLWIDLGDVGVSRACMKETFEVMETNFVRSFLKKGDTFLDIGANIGWFTIVAAQCVGDEGVIHAFEPRNTTFKYLEKTIAINGLEQRIFAHHCALGAESGKLRIVWGTQTSNPGGTWLVSRKAVSDMLPTTTHSYQDIDVRRLDDFEQIQQVQLMKIDVEGAEPLVLKGSTELLRRSRPVILSEINEELLRIVGNSSSVELIDWMQTMGYDCFELTTNGLGQQLGRTNGAFPAIVNVLFVPSEFDRSKLRY</sequence>
<dbReference type="EMBL" id="CP133720">
    <property type="protein sequence ID" value="WMW80545.1"/>
    <property type="molecule type" value="Genomic_DNA"/>
</dbReference>
<feature type="domain" description="Methyltransferase FkbM" evidence="1">
    <location>
        <begin position="116"/>
        <end position="287"/>
    </location>
</feature>
<name>A0ABY9RJV4_9BURK</name>
<dbReference type="PANTHER" id="PTHR34203:SF15">
    <property type="entry name" value="SLL1173 PROTEIN"/>
    <property type="match status" value="1"/>
</dbReference>
<protein>
    <submittedName>
        <fullName evidence="2">FkbM family methyltransferase</fullName>
    </submittedName>
</protein>
<dbReference type="PANTHER" id="PTHR34203">
    <property type="entry name" value="METHYLTRANSFERASE, FKBM FAMILY PROTEIN"/>
    <property type="match status" value="1"/>
</dbReference>
<dbReference type="NCBIfam" id="TIGR01444">
    <property type="entry name" value="fkbM_fam"/>
    <property type="match status" value="1"/>
</dbReference>
<keyword evidence="2" id="KW-0808">Transferase</keyword>
<reference evidence="2" key="1">
    <citation type="submission" date="2023-09" db="EMBL/GenBank/DDBJ databases">
        <title>Undibacterium sp. 20NA77.5 isolated from freshwater.</title>
        <authorList>
            <person name="Le V."/>
            <person name="Ko S.-R."/>
            <person name="Ahn C.-Y."/>
            <person name="Oh H.-M."/>
        </authorList>
    </citation>
    <scope>NUCLEOTIDE SEQUENCE</scope>
    <source>
        <strain evidence="2">20NA77.5</strain>
    </source>
</reference>
<dbReference type="InterPro" id="IPR052514">
    <property type="entry name" value="SAM-dependent_MTase"/>
</dbReference>
<dbReference type="Gene3D" id="3.40.50.150">
    <property type="entry name" value="Vaccinia Virus protein VP39"/>
    <property type="match status" value="1"/>
</dbReference>
<dbReference type="InterPro" id="IPR006342">
    <property type="entry name" value="FkbM_mtfrase"/>
</dbReference>
<dbReference type="InterPro" id="IPR029063">
    <property type="entry name" value="SAM-dependent_MTases_sf"/>
</dbReference>
<accession>A0ABY9RJV4</accession>
<evidence type="ECO:0000313" key="3">
    <source>
        <dbReference type="Proteomes" id="UP001181355"/>
    </source>
</evidence>
<dbReference type="Pfam" id="PF05050">
    <property type="entry name" value="Methyltransf_21"/>
    <property type="match status" value="1"/>
</dbReference>